<feature type="binding site" evidence="6">
    <location>
        <begin position="133"/>
        <end position="134"/>
    </location>
    <ligand>
        <name>NAD(+)</name>
        <dbReference type="ChEBI" id="CHEBI:57540"/>
    </ligand>
</feature>
<dbReference type="EC" id="2.7.1.23" evidence="6"/>
<evidence type="ECO:0000256" key="5">
    <source>
        <dbReference type="ARBA" id="ARBA00047925"/>
    </source>
</evidence>
<keyword evidence="1 6" id="KW-0808">Transferase</keyword>
<feature type="binding site" evidence="6">
    <location>
        <position position="234"/>
    </location>
    <ligand>
        <name>NAD(+)</name>
        <dbReference type="ChEBI" id="CHEBI:57540"/>
    </ligand>
</feature>
<feature type="binding site" evidence="6">
    <location>
        <position position="163"/>
    </location>
    <ligand>
        <name>NAD(+)</name>
        <dbReference type="ChEBI" id="CHEBI:57540"/>
    </ligand>
</feature>
<dbReference type="AlphaFoldDB" id="G0GC96"/>
<dbReference type="InterPro" id="IPR017437">
    <property type="entry name" value="ATP-NAD_kinase_PpnK-typ_C"/>
</dbReference>
<accession>G0GC96</accession>
<evidence type="ECO:0000256" key="1">
    <source>
        <dbReference type="ARBA" id="ARBA00022679"/>
    </source>
</evidence>
<dbReference type="EMBL" id="CP002903">
    <property type="protein sequence ID" value="AEJ61181.1"/>
    <property type="molecule type" value="Genomic_DNA"/>
</dbReference>
<protein>
    <recommendedName>
        <fullName evidence="6">NAD kinase</fullName>
        <ecNumber evidence="6">2.7.1.23</ecNumber>
    </recommendedName>
    <alternativeName>
        <fullName evidence="6">ATP-dependent NAD kinase</fullName>
    </alternativeName>
</protein>
<dbReference type="STRING" id="869211.Spith_0907"/>
<comment type="caution">
    <text evidence="6">Lacks conserved residue(s) required for the propagation of feature annotation.</text>
</comment>
<proteinExistence type="inferred from homology"/>
<dbReference type="GO" id="GO:0005737">
    <property type="term" value="C:cytoplasm"/>
    <property type="evidence" value="ECO:0007669"/>
    <property type="project" value="UniProtKB-SubCell"/>
</dbReference>
<feature type="binding site" evidence="6">
    <location>
        <position position="161"/>
    </location>
    <ligand>
        <name>NAD(+)</name>
        <dbReference type="ChEBI" id="CHEBI:57540"/>
    </ligand>
</feature>
<keyword evidence="4 6" id="KW-0520">NAD</keyword>
<dbReference type="GO" id="GO:0046872">
    <property type="term" value="F:metal ion binding"/>
    <property type="evidence" value="ECO:0007669"/>
    <property type="project" value="UniProtKB-UniRule"/>
</dbReference>
<comment type="catalytic activity">
    <reaction evidence="5 6">
        <text>NAD(+) + ATP = ADP + NADP(+) + H(+)</text>
        <dbReference type="Rhea" id="RHEA:18629"/>
        <dbReference type="ChEBI" id="CHEBI:15378"/>
        <dbReference type="ChEBI" id="CHEBI:30616"/>
        <dbReference type="ChEBI" id="CHEBI:57540"/>
        <dbReference type="ChEBI" id="CHEBI:58349"/>
        <dbReference type="ChEBI" id="CHEBI:456216"/>
        <dbReference type="EC" id="2.7.1.23"/>
    </reaction>
</comment>
<name>G0GC96_WINT7</name>
<dbReference type="InterPro" id="IPR002504">
    <property type="entry name" value="NADK"/>
</dbReference>
<dbReference type="HAMAP" id="MF_00361">
    <property type="entry name" value="NAD_kinase"/>
    <property type="match status" value="1"/>
</dbReference>
<keyword evidence="2 6" id="KW-0418">Kinase</keyword>
<feature type="active site" description="Proton acceptor" evidence="6">
    <location>
        <position position="59"/>
    </location>
</feature>
<evidence type="ECO:0000256" key="4">
    <source>
        <dbReference type="ARBA" id="ARBA00023027"/>
    </source>
</evidence>
<organism evidence="7 8">
    <name type="scientific">Winmispira thermophila (strain ATCC 700085 / DSM 6578 / Z-1203)</name>
    <name type="common">Spirochaeta thermophila</name>
    <dbReference type="NCBI Taxonomy" id="869211"/>
    <lineage>
        <taxon>Bacteria</taxon>
        <taxon>Pseudomonadati</taxon>
        <taxon>Spirochaetota</taxon>
        <taxon>Spirochaetia</taxon>
        <taxon>Winmispirales</taxon>
        <taxon>Winmispiraceae</taxon>
        <taxon>Winmispira</taxon>
    </lineage>
</organism>
<keyword evidence="6" id="KW-0067">ATP-binding</keyword>
<gene>
    <name evidence="6" type="primary">nadK</name>
    <name evidence="7" type="ordered locus">Spith_0907</name>
</gene>
<reference evidence="7 8" key="1">
    <citation type="submission" date="2011-06" db="EMBL/GenBank/DDBJ databases">
        <title>The complete genome of Spirochaeta thermophila DSM 6578.</title>
        <authorList>
            <consortium name="US DOE Joint Genome Institute (JGI-PGF)"/>
            <person name="Lucas S."/>
            <person name="Lapidus A."/>
            <person name="Bruce D."/>
            <person name="Goodwin L."/>
            <person name="Pitluck S."/>
            <person name="Peters L."/>
            <person name="Kyrpides N."/>
            <person name="Mavromatis K."/>
            <person name="Ivanova N."/>
            <person name="Mikailova N."/>
            <person name="Pagani I."/>
            <person name="Chertkov O."/>
            <person name="Detter J.C."/>
            <person name="Tapia R."/>
            <person name="Han C."/>
            <person name="Land M."/>
            <person name="Hauser L."/>
            <person name="Markowitz V."/>
            <person name="Cheng J.-F."/>
            <person name="Hugenholtz P."/>
            <person name="Woyke T."/>
            <person name="Wu D."/>
            <person name="Spring S."/>
            <person name="Merkhoffer B."/>
            <person name="Schneider S."/>
            <person name="Klenk H.-P."/>
            <person name="Eisen J.A."/>
        </authorList>
    </citation>
    <scope>NUCLEOTIDE SEQUENCE [LARGE SCALE GENOMIC DNA]</scope>
    <source>
        <strain evidence="8">ATCC 700085 / DSM 6578 / Z-1203</strain>
    </source>
</reference>
<dbReference type="GO" id="GO:0006741">
    <property type="term" value="P:NADP+ biosynthetic process"/>
    <property type="evidence" value="ECO:0007669"/>
    <property type="project" value="UniProtKB-UniRule"/>
</dbReference>
<feature type="binding site" evidence="6">
    <location>
        <position position="144"/>
    </location>
    <ligand>
        <name>NAD(+)</name>
        <dbReference type="ChEBI" id="CHEBI:57540"/>
    </ligand>
</feature>
<comment type="similarity">
    <text evidence="6">Belongs to the NAD kinase family.</text>
</comment>
<dbReference type="GO" id="GO:0019674">
    <property type="term" value="P:NAD+ metabolic process"/>
    <property type="evidence" value="ECO:0007669"/>
    <property type="project" value="InterPro"/>
</dbReference>
<dbReference type="Pfam" id="PF01513">
    <property type="entry name" value="NAD_kinase"/>
    <property type="match status" value="1"/>
</dbReference>
<feature type="binding site" evidence="6">
    <location>
        <begin position="59"/>
        <end position="60"/>
    </location>
    <ligand>
        <name>NAD(+)</name>
        <dbReference type="ChEBI" id="CHEBI:57540"/>
    </ligand>
</feature>
<dbReference type="Proteomes" id="UP000007254">
    <property type="component" value="Chromosome"/>
</dbReference>
<dbReference type="Pfam" id="PF20143">
    <property type="entry name" value="NAD_kinase_C"/>
    <property type="match status" value="1"/>
</dbReference>
<dbReference type="Gene3D" id="2.60.200.30">
    <property type="entry name" value="Probable inorganic polyphosphate/atp-NAD kinase, domain 2"/>
    <property type="match status" value="1"/>
</dbReference>
<dbReference type="InterPro" id="IPR017438">
    <property type="entry name" value="ATP-NAD_kinase_N"/>
</dbReference>
<evidence type="ECO:0000256" key="6">
    <source>
        <dbReference type="HAMAP-Rule" id="MF_00361"/>
    </source>
</evidence>
<evidence type="ECO:0000256" key="2">
    <source>
        <dbReference type="ARBA" id="ARBA00022777"/>
    </source>
</evidence>
<evidence type="ECO:0000313" key="8">
    <source>
        <dbReference type="Proteomes" id="UP000007254"/>
    </source>
</evidence>
<dbReference type="KEGG" id="stq:Spith_0907"/>
<dbReference type="InterPro" id="IPR016064">
    <property type="entry name" value="NAD/diacylglycerol_kinase_sf"/>
</dbReference>
<keyword evidence="6" id="KW-0547">Nucleotide-binding</keyword>
<dbReference type="GO" id="GO:0051287">
    <property type="term" value="F:NAD binding"/>
    <property type="evidence" value="ECO:0007669"/>
    <property type="project" value="UniProtKB-ARBA"/>
</dbReference>
<dbReference type="GO" id="GO:0005524">
    <property type="term" value="F:ATP binding"/>
    <property type="evidence" value="ECO:0007669"/>
    <property type="project" value="UniProtKB-KW"/>
</dbReference>
<comment type="cofactor">
    <cofactor evidence="6">
        <name>a divalent metal cation</name>
        <dbReference type="ChEBI" id="CHEBI:60240"/>
    </cofactor>
</comment>
<dbReference type="PANTHER" id="PTHR20275:SF0">
    <property type="entry name" value="NAD KINASE"/>
    <property type="match status" value="1"/>
</dbReference>
<comment type="function">
    <text evidence="6">Involved in the regulation of the intracellular balance of NAD and NADP, and is a key enzyme in the biosynthesis of NADP. Catalyzes specifically the phosphorylation on 2'-hydroxyl of the adenosine moiety of NAD to yield NADP.</text>
</comment>
<evidence type="ECO:0000256" key="3">
    <source>
        <dbReference type="ARBA" id="ARBA00022857"/>
    </source>
</evidence>
<evidence type="ECO:0000313" key="7">
    <source>
        <dbReference type="EMBL" id="AEJ61181.1"/>
    </source>
</evidence>
<comment type="subcellular location">
    <subcellularLocation>
        <location evidence="6">Cytoplasm</location>
    </subcellularLocation>
</comment>
<dbReference type="GO" id="GO:0003951">
    <property type="term" value="F:NAD+ kinase activity"/>
    <property type="evidence" value="ECO:0007669"/>
    <property type="project" value="UniProtKB-UniRule"/>
</dbReference>
<dbReference type="SUPFAM" id="SSF111331">
    <property type="entry name" value="NAD kinase/diacylglycerol kinase-like"/>
    <property type="match status" value="1"/>
</dbReference>
<dbReference type="Gene3D" id="3.40.50.10330">
    <property type="entry name" value="Probable inorganic polyphosphate/atp-NAD kinase, domain 1"/>
    <property type="match status" value="1"/>
</dbReference>
<sequence>MPDVVVIANLEKPRTPRILNEVEERLRGEGLSYRVVGLEGSLPEASLDGARLAISIGGDGTVLYSARLVASHGVPLLPINAGRLGFLAELGEGEWSEVFSSWKEGEALVSERLMLRATVSRGGEVVASCIGLNDAVISSSGISKIVRLSVVMHSCTMGEYHADGVIIATPTGSTAYSAAAGGPILHPEVPAFIVTPICALSLASRPVVTPASEPVIARVHQHLRTGVILTIDGQEVVELAPGDEVRVEDAGIRARLLLSPRWTFYDVLRTKLGWSGGPVYA</sequence>
<dbReference type="HOGENOM" id="CLU_008831_0_0_12"/>
<dbReference type="OrthoDB" id="9774737at2"/>
<keyword evidence="3 6" id="KW-0521">NADP</keyword>
<dbReference type="PANTHER" id="PTHR20275">
    <property type="entry name" value="NAD KINASE"/>
    <property type="match status" value="1"/>
</dbReference>
<keyword evidence="8" id="KW-1185">Reference proteome</keyword>
<keyword evidence="6" id="KW-0963">Cytoplasm</keyword>
<dbReference type="RefSeq" id="WP_014624554.1">
    <property type="nucleotide sequence ID" value="NC_017583.1"/>
</dbReference>